<dbReference type="Pfam" id="PF03031">
    <property type="entry name" value="NIF"/>
    <property type="match status" value="1"/>
</dbReference>
<dbReference type="PANTHER" id="PTHR48493:SF1">
    <property type="entry name" value="UBIQUITIN-LIKE DOMAIN-CONTAINING CTD PHOSPHATASE 1"/>
    <property type="match status" value="1"/>
</dbReference>
<dbReference type="Gene3D" id="3.40.50.1000">
    <property type="entry name" value="HAD superfamily/HAD-like"/>
    <property type="match status" value="1"/>
</dbReference>
<name>C1BRQ0_CALRO</name>
<evidence type="ECO:0000313" key="5">
    <source>
        <dbReference type="EMBL" id="ACO11703.1"/>
    </source>
</evidence>
<dbReference type="FunFam" id="3.10.20.90:FF:000060">
    <property type="entry name" value="ubiquitin-like domain-containing CTD phosphatase 1"/>
    <property type="match status" value="1"/>
</dbReference>
<evidence type="ECO:0000256" key="1">
    <source>
        <dbReference type="ARBA" id="ARBA00014187"/>
    </source>
</evidence>
<gene>
    <name evidence="5" type="primary">UBCP1</name>
</gene>
<dbReference type="InterPro" id="IPR023214">
    <property type="entry name" value="HAD_sf"/>
</dbReference>
<dbReference type="SUPFAM" id="SSF54236">
    <property type="entry name" value="Ubiquitin-like"/>
    <property type="match status" value="1"/>
</dbReference>
<dbReference type="InterPro" id="IPR000626">
    <property type="entry name" value="Ubiquitin-like_dom"/>
</dbReference>
<feature type="domain" description="Ubiquitin-like" evidence="3">
    <location>
        <begin position="18"/>
        <end position="74"/>
    </location>
</feature>
<dbReference type="Gene3D" id="3.10.20.90">
    <property type="entry name" value="Phosphatidylinositol 3-kinase Catalytic Subunit, Chain A, domain 1"/>
    <property type="match status" value="1"/>
</dbReference>
<evidence type="ECO:0000259" key="4">
    <source>
        <dbReference type="PROSITE" id="PS50969"/>
    </source>
</evidence>
<proteinExistence type="evidence at transcript level"/>
<dbReference type="PROSITE" id="PS50053">
    <property type="entry name" value="UBIQUITIN_2"/>
    <property type="match status" value="1"/>
</dbReference>
<dbReference type="Pfam" id="PF00240">
    <property type="entry name" value="ubiquitin"/>
    <property type="match status" value="1"/>
</dbReference>
<dbReference type="CDD" id="cd01813">
    <property type="entry name" value="Ubl_UBLCP1"/>
    <property type="match status" value="1"/>
</dbReference>
<dbReference type="PANTHER" id="PTHR48493">
    <property type="entry name" value="UBIQUITIN-LIKE DOMAIN-CONTAINING CTD PHOSPHATASE 1"/>
    <property type="match status" value="1"/>
</dbReference>
<dbReference type="AlphaFoldDB" id="C1BRQ0"/>
<organism evidence="5">
    <name type="scientific">Caligus rogercresseyi</name>
    <name type="common">Sea louse</name>
    <dbReference type="NCBI Taxonomy" id="217165"/>
    <lineage>
        <taxon>Eukaryota</taxon>
        <taxon>Metazoa</taxon>
        <taxon>Ecdysozoa</taxon>
        <taxon>Arthropoda</taxon>
        <taxon>Crustacea</taxon>
        <taxon>Multicrustacea</taxon>
        <taxon>Hexanauplia</taxon>
        <taxon>Copepoda</taxon>
        <taxon>Siphonostomatoida</taxon>
        <taxon>Caligidae</taxon>
        <taxon>Caligus</taxon>
    </lineage>
</organism>
<dbReference type="PROSITE" id="PS50969">
    <property type="entry name" value="FCP1"/>
    <property type="match status" value="1"/>
</dbReference>
<dbReference type="GO" id="GO:0004722">
    <property type="term" value="F:protein serine/threonine phosphatase activity"/>
    <property type="evidence" value="ECO:0007669"/>
    <property type="project" value="TreeGrafter"/>
</dbReference>
<reference evidence="5" key="1">
    <citation type="submission" date="2009-03" db="EMBL/GenBank/DDBJ databases">
        <title>Caligus rogercresseyi ESTs and full-length cDNAs.</title>
        <authorList>
            <person name="Yasuike M."/>
            <person name="von Schalburg K."/>
            <person name="Cooper G."/>
            <person name="Leong J."/>
            <person name="Jones S.R.M."/>
            <person name="Koop B.F."/>
        </authorList>
    </citation>
    <scope>NUCLEOTIDE SEQUENCE</scope>
    <source>
        <tissue evidence="5">Whole tissue</tissue>
    </source>
</reference>
<feature type="domain" description="FCP1 homology" evidence="4">
    <location>
        <begin position="132"/>
        <end position="264"/>
    </location>
</feature>
<dbReference type="EMBL" id="BT077279">
    <property type="protein sequence ID" value="ACO11703.1"/>
    <property type="molecule type" value="mRNA"/>
</dbReference>
<dbReference type="GO" id="GO:0005634">
    <property type="term" value="C:nucleus"/>
    <property type="evidence" value="ECO:0007669"/>
    <property type="project" value="TreeGrafter"/>
</dbReference>
<evidence type="ECO:0000259" key="3">
    <source>
        <dbReference type="PROSITE" id="PS50053"/>
    </source>
</evidence>
<dbReference type="SMART" id="SM00577">
    <property type="entry name" value="CPDc"/>
    <property type="match status" value="1"/>
</dbReference>
<dbReference type="InterPro" id="IPR036412">
    <property type="entry name" value="HAD-like_sf"/>
</dbReference>
<dbReference type="SUPFAM" id="SSF56784">
    <property type="entry name" value="HAD-like"/>
    <property type="match status" value="1"/>
</dbReference>
<evidence type="ECO:0000256" key="2">
    <source>
        <dbReference type="SAM" id="MobiDB-lite"/>
    </source>
</evidence>
<dbReference type="InterPro" id="IPR004274">
    <property type="entry name" value="FCP1_dom"/>
</dbReference>
<sequence length="264" mass="30510">MEYLIIKWGGKEYRIEGISGETSVLQLKQLIQEQTEVRPERQKLLNLKLNGKPPGDEILLSSLPTKNGAKIMMMGSLEKDILASLTPPSNLPYVRNDLDDTDEETAVEFRPENLAKVQHRIEKCDIQIRNAFRPGKKLLVLDIDYTLFDHRSTGETARFLMRPYLHEFLTSAFKDYDIAIWSATSLKWIKEKMRLLGCDAHTDYKLAFFMDCRHMISVHTQKYGVVEVKPLGVIWGKFPTVHQGEHHYARRPPTKLPHEPSKRP</sequence>
<dbReference type="GO" id="GO:0090364">
    <property type="term" value="P:regulation of proteasome assembly"/>
    <property type="evidence" value="ECO:0007669"/>
    <property type="project" value="InterPro"/>
</dbReference>
<protein>
    <recommendedName>
        <fullName evidence="1">Ubiquitin-like domain-containing CTD phosphatase 1</fullName>
    </recommendedName>
</protein>
<accession>C1BRQ0</accession>
<dbReference type="InterPro" id="IPR029071">
    <property type="entry name" value="Ubiquitin-like_domsf"/>
</dbReference>
<dbReference type="InterPro" id="IPR051658">
    <property type="entry name" value="UBLCP1"/>
</dbReference>
<feature type="region of interest" description="Disordered" evidence="2">
    <location>
        <begin position="245"/>
        <end position="264"/>
    </location>
</feature>